<dbReference type="InterPro" id="IPR031325">
    <property type="entry name" value="RHS_repeat"/>
</dbReference>
<dbReference type="SUPFAM" id="SSF69304">
    <property type="entry name" value="Tricorn protease N-terminal domain"/>
    <property type="match status" value="1"/>
</dbReference>
<dbReference type="PANTHER" id="PTHR32305">
    <property type="match status" value="1"/>
</dbReference>
<dbReference type="Pfam" id="PF05593">
    <property type="entry name" value="RHS_repeat"/>
    <property type="match status" value="9"/>
</dbReference>
<name>A0A8J3SQV0_9ACTN</name>
<feature type="domain" description="Teneurin-like YD-shell" evidence="3">
    <location>
        <begin position="616"/>
        <end position="793"/>
    </location>
</feature>
<reference evidence="4 5" key="1">
    <citation type="submission" date="2021-01" db="EMBL/GenBank/DDBJ databases">
        <title>Whole genome shotgun sequence of Planobispora siamensis NBRC 107568.</title>
        <authorList>
            <person name="Komaki H."/>
            <person name="Tamura T."/>
        </authorList>
    </citation>
    <scope>NUCLEOTIDE SEQUENCE [LARGE SCALE GENOMIC DNA]</scope>
    <source>
        <strain evidence="4 5">NBRC 107568</strain>
    </source>
</reference>
<dbReference type="Gene3D" id="3.90.930.1">
    <property type="match status" value="1"/>
</dbReference>
<sequence length="1272" mass="135530">MQASLVKNSDGSWTFTRKRWQVMTFNAAGKIVKQSDRSGQALTYAYTSAGQLSTVTGASGRALRFAYDEAGYLASVATPSGAKVTYEHNAAGDLTAVTDPTGATTRYSYDERHLLTKATSARGAVTANTYDAAGRVIKQVDPTDRVWTFAYVDGQALGSSTVTVTAPGGVKTVESYIDGQLRSQTKAAGTTDEATVAYAYDPATSQVSAITDALGHTTRYTYLPTGERASMTDATGRTTTWRYTPSGDLAELIDAAGNATTYTYDARGNRTKVTSPERRSQTFAYNANGTLASATTAAGYHSTFAYNETGDLIAVTGPGGQSVTRAYDADGRVTATTDANRQTTTYTLDELGRITATTDPEDNTTAFVYDTDGHRTKLTDAATHTTTTTFNLAGELVSLTDAAGNRTTSTYTDAALPATVTDAAGNVTRYRYDQRGNRIATIDALQRTTTYAYDAANHLTAITLPSGARTTTAYDAAGRPTASTDARGKTTTYTYDAAGRLAATTDPNQRTTTNTYDRDGLLSAVTGPDGKAERYAYTADGQLLSVTDADGAITRYTYDATTGRKTSRTLPGGALTRYSYDAAGRDHITTAPDGSTSTRTYTARGLLKAIDYSDATTADVAFTYDALGQMTAMTDGTGTTRYTYDALGRRTRAINGAGAEIGYHYTALGQLEALTYPDGKTVTYTYDAAGQMTAATDWHERTTRFAWTADGQQRSRTTPNGVVDATAYNEVGQPLDITITHDEATLGRYSYTYDDAGQLTGDATHGGDARNYTYSPTRQLAAVATTTGTSSFADGTYSTTAAGLLTGLPDGSTLSYNDARQLTRLTDPATGTTDYTYDQRGNRARATTTGTDPTTKTTVSYRYTSANHLSGVTTAEGTDISYSADATGLRQSRTVGENSQAFVWASIGAMPLLLDDGHHSYLYGPNLAPYAQISRDGTIEYLHADNLGSTRLLTNADGAVAGTLTYDPYGQRTAHTGSADSRIGYTGNWTDPATGLIYLRARDYDPATGQFLTIDPLVDATGQLYAYVGNNPLQLTDPAGLCDTCNWFEKLLLMGPSTQDLTTGTTGDALGFFNGVIDNITFGFTAYTREKINPGYACTTTANSWYRKGDTTATAVGLINLARAGATIAVSAAKNAGRIWGNVKNWYKKFDFADDTGAIRFGGGGSARTARNTVPGGVENLRNGAYMATDDALDTAVEFLGSGYRDMGGGRFLSKDGLRQVRMTDADLAHRRQDPHINFETYNHPIGPGTRSGPPASNIHIYLPEEPGWHLP</sequence>
<dbReference type="InterPro" id="IPR050708">
    <property type="entry name" value="T6SS_VgrG/RHS"/>
</dbReference>
<dbReference type="Gene3D" id="2.180.10.10">
    <property type="entry name" value="RHS repeat-associated core"/>
    <property type="match status" value="4"/>
</dbReference>
<keyword evidence="1" id="KW-0677">Repeat</keyword>
<keyword evidence="5" id="KW-1185">Reference proteome</keyword>
<dbReference type="Pfam" id="PF25023">
    <property type="entry name" value="TEN_YD-shell"/>
    <property type="match status" value="2"/>
</dbReference>
<evidence type="ECO:0000256" key="1">
    <source>
        <dbReference type="ARBA" id="ARBA00022737"/>
    </source>
</evidence>
<dbReference type="InterPro" id="IPR006530">
    <property type="entry name" value="YD"/>
</dbReference>
<feature type="compositionally biased region" description="Low complexity" evidence="2">
    <location>
        <begin position="844"/>
        <end position="855"/>
    </location>
</feature>
<dbReference type="NCBIfam" id="TIGR03696">
    <property type="entry name" value="Rhs_assc_core"/>
    <property type="match status" value="1"/>
</dbReference>
<evidence type="ECO:0000259" key="3">
    <source>
        <dbReference type="Pfam" id="PF25023"/>
    </source>
</evidence>
<evidence type="ECO:0000256" key="2">
    <source>
        <dbReference type="SAM" id="MobiDB-lite"/>
    </source>
</evidence>
<evidence type="ECO:0000313" key="5">
    <source>
        <dbReference type="Proteomes" id="UP000619788"/>
    </source>
</evidence>
<feature type="region of interest" description="Disordered" evidence="2">
    <location>
        <begin position="830"/>
        <end position="855"/>
    </location>
</feature>
<dbReference type="InterPro" id="IPR022385">
    <property type="entry name" value="Rhs_assc_core"/>
</dbReference>
<dbReference type="RefSeq" id="WP_204069666.1">
    <property type="nucleotide sequence ID" value="NZ_BOOJ01000093.1"/>
</dbReference>
<proteinExistence type="predicted"/>
<protein>
    <recommendedName>
        <fullName evidence="3">Teneurin-like YD-shell domain-containing protein</fullName>
    </recommendedName>
</protein>
<dbReference type="InterPro" id="IPR056823">
    <property type="entry name" value="TEN-like_YD-shell"/>
</dbReference>
<dbReference type="PANTHER" id="PTHR32305:SF15">
    <property type="entry name" value="PROTEIN RHSA-RELATED"/>
    <property type="match status" value="1"/>
</dbReference>
<dbReference type="AlphaFoldDB" id="A0A8J3SQV0"/>
<dbReference type="NCBIfam" id="TIGR01643">
    <property type="entry name" value="YD_repeat_2x"/>
    <property type="match status" value="17"/>
</dbReference>
<gene>
    <name evidence="4" type="ORF">Psi01_83090</name>
</gene>
<dbReference type="Proteomes" id="UP000619788">
    <property type="component" value="Unassembled WGS sequence"/>
</dbReference>
<dbReference type="SUPFAM" id="SSF69322">
    <property type="entry name" value="Tricorn protease domain 2"/>
    <property type="match status" value="1"/>
</dbReference>
<accession>A0A8J3SQV0</accession>
<dbReference type="EMBL" id="BOOJ01000093">
    <property type="protein sequence ID" value="GIH97679.1"/>
    <property type="molecule type" value="Genomic_DNA"/>
</dbReference>
<feature type="domain" description="Teneurin-like YD-shell" evidence="3">
    <location>
        <begin position="813"/>
        <end position="1019"/>
    </location>
</feature>
<comment type="caution">
    <text evidence="4">The sequence shown here is derived from an EMBL/GenBank/DDBJ whole genome shotgun (WGS) entry which is preliminary data.</text>
</comment>
<evidence type="ECO:0000313" key="4">
    <source>
        <dbReference type="EMBL" id="GIH97679.1"/>
    </source>
</evidence>
<organism evidence="4 5">
    <name type="scientific">Planobispora siamensis</name>
    <dbReference type="NCBI Taxonomy" id="936338"/>
    <lineage>
        <taxon>Bacteria</taxon>
        <taxon>Bacillati</taxon>
        <taxon>Actinomycetota</taxon>
        <taxon>Actinomycetes</taxon>
        <taxon>Streptosporangiales</taxon>
        <taxon>Streptosporangiaceae</taxon>
        <taxon>Planobispora</taxon>
    </lineage>
</organism>